<dbReference type="EMBL" id="VNHM01000009">
    <property type="protein sequence ID" value="TYO95156.1"/>
    <property type="molecule type" value="Genomic_DNA"/>
</dbReference>
<dbReference type="InterPro" id="IPR010982">
    <property type="entry name" value="Lambda_DNA-bd_dom_sf"/>
</dbReference>
<dbReference type="CDD" id="cd00093">
    <property type="entry name" value="HTH_XRE"/>
    <property type="match status" value="1"/>
</dbReference>
<dbReference type="InterPro" id="IPR001387">
    <property type="entry name" value="Cro/C1-type_HTH"/>
</dbReference>
<evidence type="ECO:0000313" key="1">
    <source>
        <dbReference type="EMBL" id="TYO95156.1"/>
    </source>
</evidence>
<reference evidence="1 2" key="1">
    <citation type="submission" date="2019-07" db="EMBL/GenBank/DDBJ databases">
        <title>Genomic Encyclopedia of Type Strains, Phase I: the one thousand microbial genomes (KMG-I) project.</title>
        <authorList>
            <person name="Kyrpides N."/>
        </authorList>
    </citation>
    <scope>NUCLEOTIDE SEQUENCE [LARGE SCALE GENOMIC DNA]</scope>
    <source>
        <strain evidence="1 2">DSM 6562</strain>
    </source>
</reference>
<organism evidence="1 2">
    <name type="scientific">Desulfallas thermosapovorans DSM 6562</name>
    <dbReference type="NCBI Taxonomy" id="1121431"/>
    <lineage>
        <taxon>Bacteria</taxon>
        <taxon>Bacillati</taxon>
        <taxon>Bacillota</taxon>
        <taxon>Clostridia</taxon>
        <taxon>Eubacteriales</taxon>
        <taxon>Desulfallaceae</taxon>
        <taxon>Desulfallas</taxon>
    </lineage>
</organism>
<dbReference type="Proteomes" id="UP000323166">
    <property type="component" value="Unassembled WGS sequence"/>
</dbReference>
<protein>
    <recommendedName>
        <fullName evidence="3">Helix-turn-helix protein</fullName>
    </recommendedName>
</protein>
<dbReference type="RefSeq" id="WP_166511890.1">
    <property type="nucleotide sequence ID" value="NZ_VNHM01000009.1"/>
</dbReference>
<dbReference type="GO" id="GO:0003677">
    <property type="term" value="F:DNA binding"/>
    <property type="evidence" value="ECO:0007669"/>
    <property type="project" value="InterPro"/>
</dbReference>
<dbReference type="AlphaFoldDB" id="A0A5S4ZQV6"/>
<evidence type="ECO:0000313" key="2">
    <source>
        <dbReference type="Proteomes" id="UP000323166"/>
    </source>
</evidence>
<accession>A0A5S4ZQV6</accession>
<sequence length="86" mass="9686">MPVINLDNVVVFMKEHDYNEQTLSEAMGISYSYLFRVLRGDRQPGRKFIEGLIKIGMSPGDIFFRKALPFGNTNSTNIEPTGTDGE</sequence>
<keyword evidence="2" id="KW-1185">Reference proteome</keyword>
<gene>
    <name evidence="1" type="ORF">LX24_01885</name>
</gene>
<dbReference type="SUPFAM" id="SSF47413">
    <property type="entry name" value="lambda repressor-like DNA-binding domains"/>
    <property type="match status" value="1"/>
</dbReference>
<evidence type="ECO:0008006" key="3">
    <source>
        <dbReference type="Google" id="ProtNLM"/>
    </source>
</evidence>
<name>A0A5S4ZQV6_9FIRM</name>
<proteinExistence type="predicted"/>
<comment type="caution">
    <text evidence="1">The sequence shown here is derived from an EMBL/GenBank/DDBJ whole genome shotgun (WGS) entry which is preliminary data.</text>
</comment>